<keyword evidence="7" id="KW-1185">Reference proteome</keyword>
<proteinExistence type="predicted"/>
<comment type="caution">
    <text evidence="6">The sequence shown here is derived from an EMBL/GenBank/DDBJ whole genome shotgun (WGS) entry which is preliminary data.</text>
</comment>
<feature type="domain" description="FLYWCH-type" evidence="5">
    <location>
        <begin position="116"/>
        <end position="152"/>
    </location>
</feature>
<evidence type="ECO:0000259" key="5">
    <source>
        <dbReference type="Pfam" id="PF04500"/>
    </source>
</evidence>
<keyword evidence="3" id="KW-0862">Zinc</keyword>
<dbReference type="AlphaFoldDB" id="A0AAD1TZV1"/>
<accession>A0AAD1TZV1</accession>
<evidence type="ECO:0000256" key="2">
    <source>
        <dbReference type="ARBA" id="ARBA00022771"/>
    </source>
</evidence>
<dbReference type="EMBL" id="CAMPGE010000790">
    <property type="protein sequence ID" value="CAI2359547.1"/>
    <property type="molecule type" value="Genomic_DNA"/>
</dbReference>
<keyword evidence="2" id="KW-0863">Zinc-finger</keyword>
<organism evidence="6 7">
    <name type="scientific">Euplotes crassus</name>
    <dbReference type="NCBI Taxonomy" id="5936"/>
    <lineage>
        <taxon>Eukaryota</taxon>
        <taxon>Sar</taxon>
        <taxon>Alveolata</taxon>
        <taxon>Ciliophora</taxon>
        <taxon>Intramacronucleata</taxon>
        <taxon>Spirotrichea</taxon>
        <taxon>Hypotrichia</taxon>
        <taxon>Euplotida</taxon>
        <taxon>Euplotidae</taxon>
        <taxon>Moneuplotes</taxon>
    </lineage>
</organism>
<dbReference type="InterPro" id="IPR007588">
    <property type="entry name" value="Znf_FLYWCH"/>
</dbReference>
<reference evidence="6" key="1">
    <citation type="submission" date="2023-07" db="EMBL/GenBank/DDBJ databases">
        <authorList>
            <consortium name="AG Swart"/>
            <person name="Singh M."/>
            <person name="Singh A."/>
            <person name="Seah K."/>
            <person name="Emmerich C."/>
        </authorList>
    </citation>
    <scope>NUCLEOTIDE SEQUENCE</scope>
    <source>
        <strain evidence="6">DP1</strain>
    </source>
</reference>
<keyword evidence="1" id="KW-0479">Metal-binding</keyword>
<gene>
    <name evidence="6" type="ORF">ECRASSUSDP1_LOCUS838</name>
</gene>
<dbReference type="SUPFAM" id="SSF54277">
    <property type="entry name" value="CAD &amp; PB1 domains"/>
    <property type="match status" value="1"/>
</dbReference>
<protein>
    <recommendedName>
        <fullName evidence="5">FLYWCH-type domain-containing protein</fullName>
    </recommendedName>
</protein>
<feature type="compositionally biased region" description="Polar residues" evidence="4">
    <location>
        <begin position="639"/>
        <end position="650"/>
    </location>
</feature>
<name>A0AAD1TZV1_EUPCR</name>
<evidence type="ECO:0000313" key="7">
    <source>
        <dbReference type="Proteomes" id="UP001295684"/>
    </source>
</evidence>
<sequence length="666" mass="77487">MVKLKFQTKGRLLPNNPRNFYELVTSIYKYYPEIYNIEDYSVYFHDQDNERSVINQDDDLQAAYKLMALKKGPILIFFIENRRARKNALGDRRLDSKSVQEVKLRNKKKEAELLENALLVRNGYTYEFSRTSRNAYCYRCEDWKKGCKGKWYLFEKDSNGLGIEHSAHSLLKEEHSCMEISRELGNLAMEVSEFIDMKGDLPFIVKYDAMKKKSSTSCLNLISDLPKKCLGTDWNLLGKRLLENLINKLRSRLSVKSHCVSDISSIKTVEGEPFCREVIECNANNMKQYLCFFYSDFQVKLLQEAKTLYISGSHKKWLKPQWSETVFIQAFKNKTCVTLCTFITQSDSDEAFKAGLSYLQKELDLSPEEVVLDPQANLTSAAIGVFGNDTKYKTCSYFFHNYLNQRADRLCLLNQNEDHNVKKLLWCLKALAFKPKSDIEGDFIKIQNFYKRFCCSYEQITDEFYNLFVRKLNLDYWNSNYMFKEDRERKAKYLELNRILEIHDMLLEKYLDETETFSSFCKGLAELERKFRMILEENDHIEVSNDDLDETNILADLLDQKFNIEMVMSHSFQLPHRENSMIGSSIESNFGVSPLANNPNANNVGVPNFNPYNANVGGGMNLSKRRGRRPSANIHHLAQNGTPVSQQPYTDSRENRLNPFPSNFVS</sequence>
<dbReference type="GO" id="GO:0008270">
    <property type="term" value="F:zinc ion binding"/>
    <property type="evidence" value="ECO:0007669"/>
    <property type="project" value="UniProtKB-KW"/>
</dbReference>
<dbReference type="Pfam" id="PF04500">
    <property type="entry name" value="FLYWCH"/>
    <property type="match status" value="1"/>
</dbReference>
<dbReference type="Proteomes" id="UP001295684">
    <property type="component" value="Unassembled WGS sequence"/>
</dbReference>
<evidence type="ECO:0000313" key="6">
    <source>
        <dbReference type="EMBL" id="CAI2359547.1"/>
    </source>
</evidence>
<evidence type="ECO:0000256" key="1">
    <source>
        <dbReference type="ARBA" id="ARBA00022723"/>
    </source>
</evidence>
<feature type="region of interest" description="Disordered" evidence="4">
    <location>
        <begin position="638"/>
        <end position="666"/>
    </location>
</feature>
<evidence type="ECO:0000256" key="3">
    <source>
        <dbReference type="ARBA" id="ARBA00022833"/>
    </source>
</evidence>
<evidence type="ECO:0000256" key="4">
    <source>
        <dbReference type="SAM" id="MobiDB-lite"/>
    </source>
</evidence>